<evidence type="ECO:0000256" key="4">
    <source>
        <dbReference type="ARBA" id="ARBA00022840"/>
    </source>
</evidence>
<keyword evidence="3" id="KW-0547">Nucleotide-binding</keyword>
<protein>
    <submittedName>
        <fullName evidence="6">Lantibiotic protection ABC transporter ATP-binding protein</fullName>
    </submittedName>
</protein>
<evidence type="ECO:0000256" key="3">
    <source>
        <dbReference type="ARBA" id="ARBA00022741"/>
    </source>
</evidence>
<keyword evidence="7" id="KW-1185">Reference proteome</keyword>
<name>A0ABP8EN84_9MICO</name>
<comment type="caution">
    <text evidence="6">The sequence shown here is derived from an EMBL/GenBank/DDBJ whole genome shotgun (WGS) entry which is preliminary data.</text>
</comment>
<evidence type="ECO:0000256" key="1">
    <source>
        <dbReference type="ARBA" id="ARBA00005417"/>
    </source>
</evidence>
<keyword evidence="2" id="KW-0813">Transport</keyword>
<dbReference type="PANTHER" id="PTHR43335:SF4">
    <property type="entry name" value="ABC TRANSPORTER, ATP-BINDING PROTEIN"/>
    <property type="match status" value="1"/>
</dbReference>
<proteinExistence type="inferred from homology"/>
<reference evidence="7" key="1">
    <citation type="journal article" date="2019" name="Int. J. Syst. Evol. Microbiol.">
        <title>The Global Catalogue of Microorganisms (GCM) 10K type strain sequencing project: providing services to taxonomists for standard genome sequencing and annotation.</title>
        <authorList>
            <consortium name="The Broad Institute Genomics Platform"/>
            <consortium name="The Broad Institute Genome Sequencing Center for Infectious Disease"/>
            <person name="Wu L."/>
            <person name="Ma J."/>
        </authorList>
    </citation>
    <scope>NUCLEOTIDE SEQUENCE [LARGE SCALE GENOMIC DNA]</scope>
    <source>
        <strain evidence="7">JCM 17458</strain>
    </source>
</reference>
<dbReference type="Gene3D" id="3.40.50.300">
    <property type="entry name" value="P-loop containing nucleotide triphosphate hydrolases"/>
    <property type="match status" value="1"/>
</dbReference>
<dbReference type="RefSeq" id="WP_236865974.1">
    <property type="nucleotide sequence ID" value="NZ_BAABAZ010000008.1"/>
</dbReference>
<dbReference type="SMART" id="SM00382">
    <property type="entry name" value="AAA"/>
    <property type="match status" value="1"/>
</dbReference>
<keyword evidence="4 6" id="KW-0067">ATP-binding</keyword>
<sequence length="238" mass="25594">MTTPHLPMLGCRSLSKAFGRNTVLHDLNLTVEPGRVYALLGPNGAGKSTALKIMLGLLPADSGTTYLLSEPFRRASLSAVGASIDGPALYGHLSARENLRVHARLVGNDAETISRTLEKVGLHDTGRKRARSFSTGMKARLALGIALLGDPRVLVLDEPQNGLDPDGIHELRELIRRLAHRGTTVLISSHQLGEVTRLADDIGILSRGRLVYEGPLGDLAPAGELEQEYFRATRQATA</sequence>
<dbReference type="Proteomes" id="UP001501586">
    <property type="component" value="Unassembled WGS sequence"/>
</dbReference>
<evidence type="ECO:0000256" key="2">
    <source>
        <dbReference type="ARBA" id="ARBA00022448"/>
    </source>
</evidence>
<evidence type="ECO:0000313" key="6">
    <source>
        <dbReference type="EMBL" id="GAA4285193.1"/>
    </source>
</evidence>
<evidence type="ECO:0000313" key="7">
    <source>
        <dbReference type="Proteomes" id="UP001501586"/>
    </source>
</evidence>
<dbReference type="SUPFAM" id="SSF52540">
    <property type="entry name" value="P-loop containing nucleoside triphosphate hydrolases"/>
    <property type="match status" value="1"/>
</dbReference>
<organism evidence="6 7">
    <name type="scientific">Brevibacterium daeguense</name>
    <dbReference type="NCBI Taxonomy" id="909936"/>
    <lineage>
        <taxon>Bacteria</taxon>
        <taxon>Bacillati</taxon>
        <taxon>Actinomycetota</taxon>
        <taxon>Actinomycetes</taxon>
        <taxon>Micrococcales</taxon>
        <taxon>Brevibacteriaceae</taxon>
        <taxon>Brevibacterium</taxon>
    </lineage>
</organism>
<dbReference type="EMBL" id="BAABAZ010000008">
    <property type="protein sequence ID" value="GAA4285193.1"/>
    <property type="molecule type" value="Genomic_DNA"/>
</dbReference>
<dbReference type="InterPro" id="IPR003593">
    <property type="entry name" value="AAA+_ATPase"/>
</dbReference>
<dbReference type="PROSITE" id="PS50893">
    <property type="entry name" value="ABC_TRANSPORTER_2"/>
    <property type="match status" value="1"/>
</dbReference>
<feature type="domain" description="ABC transporter" evidence="5">
    <location>
        <begin position="9"/>
        <end position="232"/>
    </location>
</feature>
<accession>A0ABP8EN84</accession>
<dbReference type="PANTHER" id="PTHR43335">
    <property type="entry name" value="ABC TRANSPORTER, ATP-BINDING PROTEIN"/>
    <property type="match status" value="1"/>
</dbReference>
<dbReference type="InterPro" id="IPR003439">
    <property type="entry name" value="ABC_transporter-like_ATP-bd"/>
</dbReference>
<gene>
    <name evidence="6" type="ORF">GCM10022261_27240</name>
</gene>
<dbReference type="InterPro" id="IPR027417">
    <property type="entry name" value="P-loop_NTPase"/>
</dbReference>
<dbReference type="GO" id="GO:0005524">
    <property type="term" value="F:ATP binding"/>
    <property type="evidence" value="ECO:0007669"/>
    <property type="project" value="UniProtKB-KW"/>
</dbReference>
<dbReference type="Pfam" id="PF00005">
    <property type="entry name" value="ABC_tran"/>
    <property type="match status" value="1"/>
</dbReference>
<evidence type="ECO:0000259" key="5">
    <source>
        <dbReference type="PROSITE" id="PS50893"/>
    </source>
</evidence>
<comment type="similarity">
    <text evidence="1">Belongs to the ABC transporter superfamily.</text>
</comment>